<dbReference type="RefSeq" id="WP_134843270.1">
    <property type="nucleotide sequence ID" value="NZ_SGVY01000014.1"/>
</dbReference>
<feature type="transmembrane region" description="Helical" evidence="1">
    <location>
        <begin position="292"/>
        <end position="309"/>
    </location>
</feature>
<keyword evidence="3" id="KW-1185">Reference proteome</keyword>
<evidence type="ECO:0000313" key="3">
    <source>
        <dbReference type="Proteomes" id="UP000297872"/>
    </source>
</evidence>
<reference evidence="2 3" key="1">
    <citation type="submission" date="2019-02" db="EMBL/GenBank/DDBJ databases">
        <title>Draft Genome Sequence of the Prevotella sp. BCRC 81118, Isolated from Human Feces.</title>
        <authorList>
            <person name="Huang C.-H."/>
        </authorList>
    </citation>
    <scope>NUCLEOTIDE SEQUENCE [LARGE SCALE GENOMIC DNA]</scope>
    <source>
        <strain evidence="2 3">BCRC 81118</strain>
    </source>
</reference>
<evidence type="ECO:0000256" key="1">
    <source>
        <dbReference type="SAM" id="Phobius"/>
    </source>
</evidence>
<dbReference type="Proteomes" id="UP000297872">
    <property type="component" value="Unassembled WGS sequence"/>
</dbReference>
<dbReference type="OrthoDB" id="9800053at2"/>
<keyword evidence="1" id="KW-1133">Transmembrane helix</keyword>
<dbReference type="PANTHER" id="PTHR35337:SF1">
    <property type="entry name" value="SLR1478 PROTEIN"/>
    <property type="match status" value="1"/>
</dbReference>
<feature type="transmembrane region" description="Helical" evidence="1">
    <location>
        <begin position="262"/>
        <end position="280"/>
    </location>
</feature>
<accession>A0A4Y8VN31</accession>
<feature type="transmembrane region" description="Helical" evidence="1">
    <location>
        <begin position="99"/>
        <end position="116"/>
    </location>
</feature>
<evidence type="ECO:0000313" key="2">
    <source>
        <dbReference type="EMBL" id="TFH81949.1"/>
    </source>
</evidence>
<feature type="transmembrane region" description="Helical" evidence="1">
    <location>
        <begin position="167"/>
        <end position="189"/>
    </location>
</feature>
<proteinExistence type="predicted"/>
<sequence length="319" mass="36196">MKEFAFIRNNIDKWQRAEIIIDDAASQTPDVLADTYTDLTSDLAFAQTHYPNSRITLYLNNLASSLHNSIYRNKREKWSRLITFWTQEVPLTMFEARKLLLASFCIFFISVFIGVVSQCFDTDFCRIILGDYYVDMTLQNIKDGKPMAVYDGGDELNMFLGITLNNISVSFLEFVSGIFTSIATGFLIFQNSVMLGCFETFFAQHGLLYESFLAVFLHGTLEISALIIAGAAGLAMGNSWLLPGTYSRIVSFRHGAKRGMKIIVGTVPIFIFAGFIEGFVTRHTEISNYFRLSIIIVSFVFVIGYFVVLPQIRHRQKKK</sequence>
<feature type="transmembrane region" description="Helical" evidence="1">
    <location>
        <begin position="223"/>
        <end position="242"/>
    </location>
</feature>
<dbReference type="GeneID" id="302995012"/>
<dbReference type="InterPro" id="IPR002798">
    <property type="entry name" value="SpoIIM-like"/>
</dbReference>
<dbReference type="AlphaFoldDB" id="A0A4Y8VN31"/>
<name>A0A4Y8VN31_9BACT</name>
<comment type="caution">
    <text evidence="2">The sequence shown here is derived from an EMBL/GenBank/DDBJ whole genome shotgun (WGS) entry which is preliminary data.</text>
</comment>
<keyword evidence="1" id="KW-0472">Membrane</keyword>
<dbReference type="Pfam" id="PF01944">
    <property type="entry name" value="SpoIIM"/>
    <property type="match status" value="1"/>
</dbReference>
<organism evidence="2 3">
    <name type="scientific">Segatella hominis</name>
    <dbReference type="NCBI Taxonomy" id="2518605"/>
    <lineage>
        <taxon>Bacteria</taxon>
        <taxon>Pseudomonadati</taxon>
        <taxon>Bacteroidota</taxon>
        <taxon>Bacteroidia</taxon>
        <taxon>Bacteroidales</taxon>
        <taxon>Prevotellaceae</taxon>
        <taxon>Segatella</taxon>
    </lineage>
</organism>
<protein>
    <submittedName>
        <fullName evidence="2">Stage II sporulation protein M</fullName>
    </submittedName>
</protein>
<gene>
    <name evidence="2" type="ORF">EXN75_06865</name>
</gene>
<keyword evidence="1" id="KW-0812">Transmembrane</keyword>
<dbReference type="PANTHER" id="PTHR35337">
    <property type="entry name" value="SLR1478 PROTEIN"/>
    <property type="match status" value="1"/>
</dbReference>
<dbReference type="EMBL" id="SGVY01000014">
    <property type="protein sequence ID" value="TFH81949.1"/>
    <property type="molecule type" value="Genomic_DNA"/>
</dbReference>